<dbReference type="GO" id="GO:0003677">
    <property type="term" value="F:DNA binding"/>
    <property type="evidence" value="ECO:0007669"/>
    <property type="project" value="UniProtKB-UniRule"/>
</dbReference>
<sequence>MRYSAEQKLEARARIVEASGRAFRRHGYGGIGVDGLAKEAGVTSGAFYGHFKSKDEAFRGIAVGGLKDLATAIEALQAEHGAAWIDPFIDFYLGERRTCDLGQSCALQSLTPDVMRADETVRAEYEAAFLAVVQAVAQGLTGLERGTTHDRALALLALLSGGVTLARSMASPRMSDDIAEALRAGAMALLHQS</sequence>
<evidence type="ECO:0000256" key="2">
    <source>
        <dbReference type="ARBA" id="ARBA00023125"/>
    </source>
</evidence>
<keyword evidence="7" id="KW-1185">Reference proteome</keyword>
<dbReference type="Gene3D" id="1.10.10.60">
    <property type="entry name" value="Homeodomain-like"/>
    <property type="match status" value="1"/>
</dbReference>
<comment type="caution">
    <text evidence="6">The sequence shown here is derived from an EMBL/GenBank/DDBJ whole genome shotgun (WGS) entry which is preliminary data.</text>
</comment>
<feature type="domain" description="HTH tetR-type" evidence="5">
    <location>
        <begin position="9"/>
        <end position="69"/>
    </location>
</feature>
<dbReference type="PRINTS" id="PR00455">
    <property type="entry name" value="HTHTETR"/>
</dbReference>
<name>A0A4Q1KMW2_9SPHN</name>
<dbReference type="InterPro" id="IPR036271">
    <property type="entry name" value="Tet_transcr_reg_TetR-rel_C_sf"/>
</dbReference>
<dbReference type="PANTHER" id="PTHR47506">
    <property type="entry name" value="TRANSCRIPTIONAL REGULATORY PROTEIN"/>
    <property type="match status" value="1"/>
</dbReference>
<protein>
    <submittedName>
        <fullName evidence="6">TetR/AcrR family transcriptional regulator</fullName>
    </submittedName>
</protein>
<gene>
    <name evidence="6" type="ORF">EQG66_00810</name>
</gene>
<dbReference type="OrthoDB" id="9798857at2"/>
<feature type="DNA-binding region" description="H-T-H motif" evidence="4">
    <location>
        <begin position="32"/>
        <end position="51"/>
    </location>
</feature>
<dbReference type="RefSeq" id="WP_129402649.1">
    <property type="nucleotide sequence ID" value="NZ_SBKP01000001.1"/>
</dbReference>
<keyword evidence="2 4" id="KW-0238">DNA-binding</keyword>
<proteinExistence type="predicted"/>
<dbReference type="AlphaFoldDB" id="A0A4Q1KMW2"/>
<evidence type="ECO:0000256" key="3">
    <source>
        <dbReference type="ARBA" id="ARBA00023163"/>
    </source>
</evidence>
<evidence type="ECO:0000259" key="5">
    <source>
        <dbReference type="PROSITE" id="PS50977"/>
    </source>
</evidence>
<keyword evidence="3" id="KW-0804">Transcription</keyword>
<dbReference type="EMBL" id="SBKP01000001">
    <property type="protein sequence ID" value="RXR30865.1"/>
    <property type="molecule type" value="Genomic_DNA"/>
</dbReference>
<dbReference type="Proteomes" id="UP000290958">
    <property type="component" value="Unassembled WGS sequence"/>
</dbReference>
<evidence type="ECO:0000256" key="4">
    <source>
        <dbReference type="PROSITE-ProRule" id="PRU00335"/>
    </source>
</evidence>
<dbReference type="InterPro" id="IPR009057">
    <property type="entry name" value="Homeodomain-like_sf"/>
</dbReference>
<accession>A0A4Q1KMW2</accession>
<dbReference type="SUPFAM" id="SSF46689">
    <property type="entry name" value="Homeodomain-like"/>
    <property type="match status" value="1"/>
</dbReference>
<dbReference type="PANTHER" id="PTHR47506:SF7">
    <property type="entry name" value="TRANSCRIPTIONAL REGULATORY PROTEIN"/>
    <property type="match status" value="1"/>
</dbReference>
<evidence type="ECO:0000256" key="1">
    <source>
        <dbReference type="ARBA" id="ARBA00023015"/>
    </source>
</evidence>
<dbReference type="InterPro" id="IPR001647">
    <property type="entry name" value="HTH_TetR"/>
</dbReference>
<dbReference type="Pfam" id="PF00440">
    <property type="entry name" value="TetR_N"/>
    <property type="match status" value="1"/>
</dbReference>
<evidence type="ECO:0000313" key="7">
    <source>
        <dbReference type="Proteomes" id="UP000290958"/>
    </source>
</evidence>
<dbReference type="Gene3D" id="1.10.357.10">
    <property type="entry name" value="Tetracycline Repressor, domain 2"/>
    <property type="match status" value="1"/>
</dbReference>
<dbReference type="SUPFAM" id="SSF48498">
    <property type="entry name" value="Tetracyclin repressor-like, C-terminal domain"/>
    <property type="match status" value="1"/>
</dbReference>
<evidence type="ECO:0000313" key="6">
    <source>
        <dbReference type="EMBL" id="RXR30865.1"/>
    </source>
</evidence>
<dbReference type="PROSITE" id="PS50977">
    <property type="entry name" value="HTH_TETR_2"/>
    <property type="match status" value="1"/>
</dbReference>
<keyword evidence="1" id="KW-0805">Transcription regulation</keyword>
<reference evidence="7" key="1">
    <citation type="submission" date="2019-01" db="EMBL/GenBank/DDBJ databases">
        <title>Cytophagaceae bacterium strain CAR-16.</title>
        <authorList>
            <person name="Chen W.-M."/>
        </authorList>
    </citation>
    <scope>NUCLEOTIDE SEQUENCE [LARGE SCALE GENOMIC DNA]</scope>
    <source>
        <strain evidence="7">CHR27</strain>
    </source>
</reference>
<organism evidence="6 7">
    <name type="scientific">Sphingobium fluviale</name>
    <dbReference type="NCBI Taxonomy" id="2506423"/>
    <lineage>
        <taxon>Bacteria</taxon>
        <taxon>Pseudomonadati</taxon>
        <taxon>Pseudomonadota</taxon>
        <taxon>Alphaproteobacteria</taxon>
        <taxon>Sphingomonadales</taxon>
        <taxon>Sphingomonadaceae</taxon>
        <taxon>Sphingobium</taxon>
    </lineage>
</organism>